<keyword evidence="1" id="KW-1133">Transmembrane helix</keyword>
<dbReference type="STRING" id="146817.SAMN04488502_10684"/>
<dbReference type="Proteomes" id="UP000214880">
    <property type="component" value="Unassembled WGS sequence"/>
</dbReference>
<accession>A0A1G9UVW5</accession>
<dbReference type="AlphaFoldDB" id="A0A1G9UVW5"/>
<keyword evidence="1" id="KW-0472">Membrane</keyword>
<dbReference type="RefSeq" id="WP_092073587.1">
    <property type="nucleotide sequence ID" value="NZ_FNHB01000006.1"/>
</dbReference>
<feature type="transmembrane region" description="Helical" evidence="1">
    <location>
        <begin position="38"/>
        <end position="55"/>
    </location>
</feature>
<organism evidence="2 3">
    <name type="scientific">Dendrosporobacter quercicolus</name>
    <dbReference type="NCBI Taxonomy" id="146817"/>
    <lineage>
        <taxon>Bacteria</taxon>
        <taxon>Bacillati</taxon>
        <taxon>Bacillota</taxon>
        <taxon>Negativicutes</taxon>
        <taxon>Selenomonadales</taxon>
        <taxon>Sporomusaceae</taxon>
        <taxon>Dendrosporobacter</taxon>
    </lineage>
</organism>
<sequence>MITSAERMKNRIKLVDYSMVFISVLWLTTVDFDHMTTLNWVAGGSIIGYIILFVIRRLMNR</sequence>
<reference evidence="2 3" key="1">
    <citation type="submission" date="2016-10" db="EMBL/GenBank/DDBJ databases">
        <authorList>
            <person name="de Groot N.N."/>
        </authorList>
    </citation>
    <scope>NUCLEOTIDE SEQUENCE [LARGE SCALE GENOMIC DNA]</scope>
    <source>
        <strain evidence="2 3">DSM 1736</strain>
    </source>
</reference>
<evidence type="ECO:0000313" key="2">
    <source>
        <dbReference type="EMBL" id="SDM64053.1"/>
    </source>
</evidence>
<proteinExistence type="predicted"/>
<protein>
    <submittedName>
        <fullName evidence="2">Uncharacterized protein</fullName>
    </submittedName>
</protein>
<dbReference type="EMBL" id="FNHB01000006">
    <property type="protein sequence ID" value="SDM64053.1"/>
    <property type="molecule type" value="Genomic_DNA"/>
</dbReference>
<name>A0A1G9UVW5_9FIRM</name>
<evidence type="ECO:0000313" key="3">
    <source>
        <dbReference type="Proteomes" id="UP000214880"/>
    </source>
</evidence>
<feature type="transmembrane region" description="Helical" evidence="1">
    <location>
        <begin position="12"/>
        <end position="32"/>
    </location>
</feature>
<keyword evidence="3" id="KW-1185">Reference proteome</keyword>
<evidence type="ECO:0000256" key="1">
    <source>
        <dbReference type="SAM" id="Phobius"/>
    </source>
</evidence>
<gene>
    <name evidence="2" type="ORF">SAMN04488502_10684</name>
</gene>
<keyword evidence="1" id="KW-0812">Transmembrane</keyword>